<evidence type="ECO:0000256" key="5">
    <source>
        <dbReference type="ARBA" id="ARBA00023163"/>
    </source>
</evidence>
<dbReference type="CDD" id="cd08414">
    <property type="entry name" value="PBP2_LTTR_aromatics_like"/>
    <property type="match status" value="1"/>
</dbReference>
<dbReference type="EMBL" id="AP027452">
    <property type="protein sequence ID" value="BDY29281.1"/>
    <property type="molecule type" value="Genomic_DNA"/>
</dbReference>
<dbReference type="FunFam" id="1.10.10.10:FF:000001">
    <property type="entry name" value="LysR family transcriptional regulator"/>
    <property type="match status" value="1"/>
</dbReference>
<evidence type="ECO:0000256" key="2">
    <source>
        <dbReference type="ARBA" id="ARBA00023015"/>
    </source>
</evidence>
<gene>
    <name evidence="9" type="primary">hcaR_3</name>
    <name evidence="9" type="ORF">hbim_03219</name>
</gene>
<dbReference type="SUPFAM" id="SSF53850">
    <property type="entry name" value="Periplasmic binding protein-like II"/>
    <property type="match status" value="1"/>
</dbReference>
<dbReference type="Pfam" id="PF03466">
    <property type="entry name" value="LysR_substrate"/>
    <property type="match status" value="1"/>
</dbReference>
<dbReference type="PANTHER" id="PTHR30346">
    <property type="entry name" value="TRANSCRIPTIONAL DUAL REGULATOR HCAR-RELATED"/>
    <property type="match status" value="1"/>
</dbReference>
<reference evidence="9" key="1">
    <citation type="submission" date="2023-03" db="EMBL/GenBank/DDBJ databases">
        <title>Draft genome sequence of a Mycolicibacterium mageritense strain H4_3_1 isolated from a hybrid biological-inorganic system reactor.</title>
        <authorList>
            <person name="Feng X."/>
            <person name="Kazama D."/>
            <person name="Sato K."/>
            <person name="Kobayashi H."/>
        </authorList>
    </citation>
    <scope>NUCLEOTIDE SEQUENCE</scope>
    <source>
        <strain evidence="9">H4_3_1</strain>
    </source>
</reference>
<evidence type="ECO:0000259" key="8">
    <source>
        <dbReference type="PROSITE" id="PS50931"/>
    </source>
</evidence>
<dbReference type="PROSITE" id="PS50931">
    <property type="entry name" value="HTH_LYSR"/>
    <property type="match status" value="1"/>
</dbReference>
<keyword evidence="4" id="KW-0010">Activator</keyword>
<dbReference type="InterPro" id="IPR036390">
    <property type="entry name" value="WH_DNA-bd_sf"/>
</dbReference>
<feature type="domain" description="HTH lysR-type" evidence="8">
    <location>
        <begin position="4"/>
        <end position="61"/>
    </location>
</feature>
<keyword evidence="3" id="KW-0238">DNA-binding</keyword>
<evidence type="ECO:0000256" key="7">
    <source>
        <dbReference type="ARBA" id="ARBA00056658"/>
    </source>
</evidence>
<keyword evidence="5" id="KW-0804">Transcription</keyword>
<evidence type="ECO:0000256" key="6">
    <source>
        <dbReference type="ARBA" id="ARBA00040885"/>
    </source>
</evidence>
<dbReference type="InterPro" id="IPR000847">
    <property type="entry name" value="LysR_HTH_N"/>
</dbReference>
<evidence type="ECO:0000256" key="4">
    <source>
        <dbReference type="ARBA" id="ARBA00023159"/>
    </source>
</evidence>
<dbReference type="InterPro" id="IPR036388">
    <property type="entry name" value="WH-like_DNA-bd_sf"/>
</dbReference>
<dbReference type="Gene3D" id="1.10.10.10">
    <property type="entry name" value="Winged helix-like DNA-binding domain superfamily/Winged helix DNA-binding domain"/>
    <property type="match status" value="1"/>
</dbReference>
<organism evidence="9 10">
    <name type="scientific">Mycolicibacterium mageritense</name>
    <name type="common">Mycobacterium mageritense</name>
    <dbReference type="NCBI Taxonomy" id="53462"/>
    <lineage>
        <taxon>Bacteria</taxon>
        <taxon>Bacillati</taxon>
        <taxon>Actinomycetota</taxon>
        <taxon>Actinomycetes</taxon>
        <taxon>Mycobacteriales</taxon>
        <taxon>Mycobacteriaceae</taxon>
        <taxon>Mycolicibacterium</taxon>
    </lineage>
</organism>
<dbReference type="AlphaFoldDB" id="A0AAI8TUW8"/>
<dbReference type="Pfam" id="PF00126">
    <property type="entry name" value="HTH_1"/>
    <property type="match status" value="1"/>
</dbReference>
<dbReference type="Proteomes" id="UP001241092">
    <property type="component" value="Chromosome"/>
</dbReference>
<dbReference type="Gene3D" id="3.40.190.10">
    <property type="entry name" value="Periplasmic binding protein-like II"/>
    <property type="match status" value="2"/>
</dbReference>
<dbReference type="InterPro" id="IPR005119">
    <property type="entry name" value="LysR_subst-bd"/>
</dbReference>
<proteinExistence type="inferred from homology"/>
<dbReference type="RefSeq" id="WP_286215868.1">
    <property type="nucleotide sequence ID" value="NZ_AP027452.1"/>
</dbReference>
<comment type="similarity">
    <text evidence="1">Belongs to the LysR transcriptional regulatory family.</text>
</comment>
<dbReference type="GO" id="GO:0032993">
    <property type="term" value="C:protein-DNA complex"/>
    <property type="evidence" value="ECO:0007669"/>
    <property type="project" value="TreeGrafter"/>
</dbReference>
<protein>
    <recommendedName>
        <fullName evidence="6">Probable hydrogen peroxide-inducible genes activator</fullName>
    </recommendedName>
</protein>
<dbReference type="SUPFAM" id="SSF46785">
    <property type="entry name" value="Winged helix' DNA-binding domain"/>
    <property type="match status" value="1"/>
</dbReference>
<evidence type="ECO:0000313" key="10">
    <source>
        <dbReference type="Proteomes" id="UP001241092"/>
    </source>
</evidence>
<accession>A0AAI8TUW8</accession>
<dbReference type="PANTHER" id="PTHR30346:SF0">
    <property type="entry name" value="HCA OPERON TRANSCRIPTIONAL ACTIVATOR HCAR"/>
    <property type="match status" value="1"/>
</dbReference>
<sequence>MTELTLRQLRYFAVLGEELNYRRAAERLFITQPALSTAIKQLEQAFGVVLLNRNTREVALTDLGAAWLPQVQQALSGIDAVVENLVTLSGTRQGRLRFGYLIGTGADLVFRIVRHFETAYPDVSVEPIEFDFRDPTAGLADGRTEVALIRPPVDLPEHRMLILDSESWVACLPRDHRLAGRSEVEIAELLDDPIVCAPLTAGSWRDYWMAMDVRGNRPPTIAAVAATYEAETTAIARGLGISFTTASVSRFYDRPGIVYVPITDRPPSHVALAWPPGALSPQADALIRHVREQWNFGDFGDGGPLPAVQQ</sequence>
<name>A0AAI8TUW8_MYCME</name>
<comment type="function">
    <text evidence="7">Required for the induction the katG gene for catalase. Involved in the response to hydrogen peroxide.</text>
</comment>
<dbReference type="GO" id="GO:0003677">
    <property type="term" value="F:DNA binding"/>
    <property type="evidence" value="ECO:0007669"/>
    <property type="project" value="UniProtKB-KW"/>
</dbReference>
<keyword evidence="2" id="KW-0805">Transcription regulation</keyword>
<evidence type="ECO:0000313" key="9">
    <source>
        <dbReference type="EMBL" id="BDY29281.1"/>
    </source>
</evidence>
<evidence type="ECO:0000256" key="1">
    <source>
        <dbReference type="ARBA" id="ARBA00009437"/>
    </source>
</evidence>
<evidence type="ECO:0000256" key="3">
    <source>
        <dbReference type="ARBA" id="ARBA00023125"/>
    </source>
</evidence>
<dbReference type="PRINTS" id="PR00039">
    <property type="entry name" value="HTHLYSR"/>
</dbReference>
<dbReference type="GO" id="GO:0003700">
    <property type="term" value="F:DNA-binding transcription factor activity"/>
    <property type="evidence" value="ECO:0007669"/>
    <property type="project" value="InterPro"/>
</dbReference>